<sequence length="474" mass="52143">MSWRRTLRMRRVKADFAIDRPGARRMVRTRVIVSCLSALFLLAGRPQRAQAEAPPLAPLTPLTFAIASNVLDKPAGETALQHLLGAIGQERTTSFIVYDGDLKGETEPCRDSLYDARQQIFDSSRKPVVLLPGGNDWASCGLAQAGSYDPVERLDFIRQLFFGDSNSLGQTPMNVIRESDVARFRPFRENVRWQSDGVAFIGLNAPAPNNHYLSAGGRNGEFEDRSVANAFWLEHAVETARRSDMRAVVVILQGNPDFARYERRDRFAWLRFSRGDTSRDGFLELKRSLVKAAELFRGPVIVIHESDAPIPRGFRIDQPLHNDKGAVVANLTRIAIGLKKPQSQWLEVESDFAWRPPFRVRVRDVVVRPVAPGQAPALPAPSSIPSSSMPSSIPGVENETPGPSSFFQQMQPVQPTQQTQHSAQPVQPDTSTPTSNAASSVPPILNLNSPVNLPPILPIPSSPASGASGMDTHQ</sequence>
<feature type="compositionally biased region" description="Low complexity" evidence="1">
    <location>
        <begin position="441"/>
        <end position="451"/>
    </location>
</feature>
<dbReference type="Proteomes" id="UP000054683">
    <property type="component" value="Unassembled WGS sequence"/>
</dbReference>
<organism evidence="2 3">
    <name type="scientific">Caballeronia udeis</name>
    <dbReference type="NCBI Taxonomy" id="1232866"/>
    <lineage>
        <taxon>Bacteria</taxon>
        <taxon>Pseudomonadati</taxon>
        <taxon>Pseudomonadota</taxon>
        <taxon>Betaproteobacteria</taxon>
        <taxon>Burkholderiales</taxon>
        <taxon>Burkholderiaceae</taxon>
        <taxon>Caballeronia</taxon>
    </lineage>
</organism>
<name>A0A158IYZ6_9BURK</name>
<protein>
    <submittedName>
        <fullName evidence="2">Membrane protein</fullName>
    </submittedName>
</protein>
<feature type="compositionally biased region" description="Low complexity" evidence="1">
    <location>
        <begin position="408"/>
        <end position="420"/>
    </location>
</feature>
<evidence type="ECO:0000313" key="3">
    <source>
        <dbReference type="Proteomes" id="UP000054683"/>
    </source>
</evidence>
<reference evidence="2 3" key="1">
    <citation type="submission" date="2016-01" db="EMBL/GenBank/DDBJ databases">
        <authorList>
            <person name="Oliw E.H."/>
        </authorList>
    </citation>
    <scope>NUCLEOTIDE SEQUENCE [LARGE SCALE GENOMIC DNA]</scope>
    <source>
        <strain evidence="2">LMG 27134</strain>
    </source>
</reference>
<feature type="compositionally biased region" description="Pro residues" evidence="1">
    <location>
        <begin position="452"/>
        <end position="461"/>
    </location>
</feature>
<dbReference type="EMBL" id="FCOK02000066">
    <property type="protein sequence ID" value="SAL61854.1"/>
    <property type="molecule type" value="Genomic_DNA"/>
</dbReference>
<feature type="compositionally biased region" description="Polar residues" evidence="1">
    <location>
        <begin position="421"/>
        <end position="439"/>
    </location>
</feature>
<accession>A0A158IYZ6</accession>
<gene>
    <name evidence="2" type="ORF">AWB69_06881</name>
</gene>
<feature type="compositionally biased region" description="Low complexity" evidence="1">
    <location>
        <begin position="373"/>
        <end position="394"/>
    </location>
</feature>
<feature type="region of interest" description="Disordered" evidence="1">
    <location>
        <begin position="373"/>
        <end position="474"/>
    </location>
</feature>
<evidence type="ECO:0000256" key="1">
    <source>
        <dbReference type="SAM" id="MobiDB-lite"/>
    </source>
</evidence>
<dbReference type="AlphaFoldDB" id="A0A158IYZ6"/>
<dbReference type="OrthoDB" id="58809at2"/>
<evidence type="ECO:0000313" key="2">
    <source>
        <dbReference type="EMBL" id="SAL61854.1"/>
    </source>
</evidence>
<proteinExistence type="predicted"/>